<keyword evidence="1" id="KW-1133">Transmembrane helix</keyword>
<keyword evidence="3" id="KW-1185">Reference proteome</keyword>
<dbReference type="EMBL" id="BAAAYL010000001">
    <property type="protein sequence ID" value="GAA3373549.1"/>
    <property type="molecule type" value="Genomic_DNA"/>
</dbReference>
<reference evidence="3" key="1">
    <citation type="journal article" date="2019" name="Int. J. Syst. Evol. Microbiol.">
        <title>The Global Catalogue of Microorganisms (GCM) 10K type strain sequencing project: providing services to taxonomists for standard genome sequencing and annotation.</title>
        <authorList>
            <consortium name="The Broad Institute Genomics Platform"/>
            <consortium name="The Broad Institute Genome Sequencing Center for Infectious Disease"/>
            <person name="Wu L."/>
            <person name="Ma J."/>
        </authorList>
    </citation>
    <scope>NUCLEOTIDE SEQUENCE [LARGE SCALE GENOMIC DNA]</scope>
    <source>
        <strain evidence="3">JCM 9651</strain>
    </source>
</reference>
<evidence type="ECO:0000313" key="2">
    <source>
        <dbReference type="EMBL" id="GAA3373549.1"/>
    </source>
</evidence>
<protein>
    <submittedName>
        <fullName evidence="2">Uncharacterized protein</fullName>
    </submittedName>
</protein>
<organism evidence="2 3">
    <name type="scientific">Streptomyces sannanensis</name>
    <dbReference type="NCBI Taxonomy" id="285536"/>
    <lineage>
        <taxon>Bacteria</taxon>
        <taxon>Bacillati</taxon>
        <taxon>Actinomycetota</taxon>
        <taxon>Actinomycetes</taxon>
        <taxon>Kitasatosporales</taxon>
        <taxon>Streptomycetaceae</taxon>
        <taxon>Streptomyces</taxon>
    </lineage>
</organism>
<accession>A0ABP6SCT8</accession>
<evidence type="ECO:0000256" key="1">
    <source>
        <dbReference type="SAM" id="Phobius"/>
    </source>
</evidence>
<feature type="transmembrane region" description="Helical" evidence="1">
    <location>
        <begin position="27"/>
        <end position="49"/>
    </location>
</feature>
<proteinExistence type="predicted"/>
<name>A0ABP6SCT8_9ACTN</name>
<sequence length="73" mass="7274">MTYITDPGWVCSVGSARTSRTTLCSAMAPLAIALLGAAAALTGFAAAAAQTEVSEGDVQISNVAFGGKNIVVQ</sequence>
<gene>
    <name evidence="2" type="ORF">GCM10020367_33910</name>
</gene>
<keyword evidence="1" id="KW-0812">Transmembrane</keyword>
<comment type="caution">
    <text evidence="2">The sequence shown here is derived from an EMBL/GenBank/DDBJ whole genome shotgun (WGS) entry which is preliminary data.</text>
</comment>
<keyword evidence="1" id="KW-0472">Membrane</keyword>
<dbReference type="Proteomes" id="UP001499990">
    <property type="component" value="Unassembled WGS sequence"/>
</dbReference>
<evidence type="ECO:0000313" key="3">
    <source>
        <dbReference type="Proteomes" id="UP001499990"/>
    </source>
</evidence>